<proteinExistence type="predicted"/>
<dbReference type="OrthoDB" id="5071101at2759"/>
<keyword evidence="2" id="KW-1185">Reference proteome</keyword>
<evidence type="ECO:0000313" key="1">
    <source>
        <dbReference type="EMBL" id="KAF4334807.1"/>
    </source>
</evidence>
<organism evidence="1 2">
    <name type="scientific">Fusarium beomiforme</name>
    <dbReference type="NCBI Taxonomy" id="44412"/>
    <lineage>
        <taxon>Eukaryota</taxon>
        <taxon>Fungi</taxon>
        <taxon>Dikarya</taxon>
        <taxon>Ascomycota</taxon>
        <taxon>Pezizomycotina</taxon>
        <taxon>Sordariomycetes</taxon>
        <taxon>Hypocreomycetidae</taxon>
        <taxon>Hypocreales</taxon>
        <taxon>Nectriaceae</taxon>
        <taxon>Fusarium</taxon>
        <taxon>Fusarium burgessii species complex</taxon>
    </lineage>
</organism>
<accession>A0A9P5AB99</accession>
<reference evidence="1" key="1">
    <citation type="journal article" date="2017" name="Mycologia">
        <title>Fusarium algeriense, sp. nov., a novel toxigenic crown rot pathogen of durum wheat from Algeria is nested in the Fusarium burgessii species complex.</title>
        <authorList>
            <person name="Laraba I."/>
            <person name="Keddad A."/>
            <person name="Boureghda H."/>
            <person name="Abdallah N."/>
            <person name="Vaughan M.M."/>
            <person name="Proctor R.H."/>
            <person name="Busman M."/>
            <person name="O'Donnell K."/>
        </authorList>
    </citation>
    <scope>NUCLEOTIDE SEQUENCE</scope>
    <source>
        <strain evidence="1">NRRL 25174</strain>
    </source>
</reference>
<dbReference type="AlphaFoldDB" id="A0A9P5AB99"/>
<gene>
    <name evidence="1" type="ORF">FBEOM_11353</name>
</gene>
<sequence length="353" mass="40658">MDGTGDFFKIIRNYRRRTIYTGLGVVVEDRDIKASQLFNTDERGVRIGALRERLEVVIVKKILNTKHKVVAFSDRINHDAWMSKYNWIHDTSMNAIRFAHSETGVSNAEISMGWIRLFTRNSFECTVKAQSRGVTFPDWFGCDEHMGDINMPDFIWKEPCWSISTSRDFSPETPAAAYPRLNFKRSDLICKLSEIIKERFTAHNLMNGFEKSGILPVNGEAVIQKVSEKKKFLLAVTNPALQSPLPKETRFKVAREVSRLLKRNHRDGFSSPTRHSFGVLDDVICEAVVLNSFAEEHIQNRLHRIVSVDNKKNKRKEFIPTGQYINSVTAEQIRESFANSTKKDEEESWQRVV</sequence>
<dbReference type="EMBL" id="PVQB02000635">
    <property type="protein sequence ID" value="KAF4334807.1"/>
    <property type="molecule type" value="Genomic_DNA"/>
</dbReference>
<name>A0A9P5AB99_9HYPO</name>
<reference evidence="1" key="2">
    <citation type="submission" date="2020-02" db="EMBL/GenBank/DDBJ databases">
        <title>Identification and distribution of gene clusters putatively required for synthesis of sphingolipid metabolism inhibitors in phylogenetically diverse species of the filamentous fungus Fusarium.</title>
        <authorList>
            <person name="Kim H.-S."/>
            <person name="Busman M."/>
            <person name="Brown D.W."/>
            <person name="Divon H."/>
            <person name="Uhlig S."/>
            <person name="Proctor R.H."/>
        </authorList>
    </citation>
    <scope>NUCLEOTIDE SEQUENCE</scope>
    <source>
        <strain evidence="1">NRRL 25174</strain>
    </source>
</reference>
<protein>
    <submittedName>
        <fullName evidence="1">Uncharacterized protein</fullName>
    </submittedName>
</protein>
<evidence type="ECO:0000313" key="2">
    <source>
        <dbReference type="Proteomes" id="UP000730481"/>
    </source>
</evidence>
<comment type="caution">
    <text evidence="1">The sequence shown here is derived from an EMBL/GenBank/DDBJ whole genome shotgun (WGS) entry which is preliminary data.</text>
</comment>
<dbReference type="Proteomes" id="UP000730481">
    <property type="component" value="Unassembled WGS sequence"/>
</dbReference>